<sequence>MNEFLKKTHYNILSKYPTLFLFSEKSPDRVRCYTEIANDMEPLLSTAFWTDHEYRKIFVTNANFTIWELAKVFPDSEIFIFSSQHHLTGFLPRQFNNWFNKIGQLRATLEDRREFDRIRFNMQAFVLSKKDMLLEECFPKWSDK</sequence>
<dbReference type="STRING" id="1618574.UT24_C0011G0014"/>
<name>A0A0G0MJJ4_9BACT</name>
<gene>
    <name evidence="1" type="ORF">UT24_C0011G0014</name>
</gene>
<dbReference type="AlphaFoldDB" id="A0A0G0MJJ4"/>
<protein>
    <submittedName>
        <fullName evidence="1">Uncharacterized protein</fullName>
    </submittedName>
</protein>
<accession>A0A0G0MJJ4</accession>
<evidence type="ECO:0000313" key="1">
    <source>
        <dbReference type="EMBL" id="KKR00561.1"/>
    </source>
</evidence>
<evidence type="ECO:0000313" key="2">
    <source>
        <dbReference type="Proteomes" id="UP000033881"/>
    </source>
</evidence>
<proteinExistence type="predicted"/>
<dbReference type="Proteomes" id="UP000033881">
    <property type="component" value="Unassembled WGS sequence"/>
</dbReference>
<dbReference type="EMBL" id="LBWB01000011">
    <property type="protein sequence ID" value="KKR00561.1"/>
    <property type="molecule type" value="Genomic_DNA"/>
</dbReference>
<organism evidence="1 2">
    <name type="scientific">Candidatus Woesebacteria bacterium GW2011_GWB1_39_12</name>
    <dbReference type="NCBI Taxonomy" id="1618574"/>
    <lineage>
        <taxon>Bacteria</taxon>
        <taxon>Candidatus Woeseibacteriota</taxon>
    </lineage>
</organism>
<reference evidence="1 2" key="1">
    <citation type="journal article" date="2015" name="Nature">
        <title>rRNA introns, odd ribosomes, and small enigmatic genomes across a large radiation of phyla.</title>
        <authorList>
            <person name="Brown C.T."/>
            <person name="Hug L.A."/>
            <person name="Thomas B.C."/>
            <person name="Sharon I."/>
            <person name="Castelle C.J."/>
            <person name="Singh A."/>
            <person name="Wilkins M.J."/>
            <person name="Williams K.H."/>
            <person name="Banfield J.F."/>
        </authorList>
    </citation>
    <scope>NUCLEOTIDE SEQUENCE [LARGE SCALE GENOMIC DNA]</scope>
</reference>
<comment type="caution">
    <text evidence="1">The sequence shown here is derived from an EMBL/GenBank/DDBJ whole genome shotgun (WGS) entry which is preliminary data.</text>
</comment>